<dbReference type="Gene3D" id="3.40.710.10">
    <property type="entry name" value="DD-peptidase/beta-lactamase superfamily"/>
    <property type="match status" value="2"/>
</dbReference>
<proteinExistence type="inferred from homology"/>
<dbReference type="AlphaFoldDB" id="A0AAU7JNX8"/>
<dbReference type="Pfam" id="PF02113">
    <property type="entry name" value="Peptidase_S13"/>
    <property type="match status" value="2"/>
</dbReference>
<comment type="similarity">
    <text evidence="1">Belongs to the peptidase S13 family.</text>
</comment>
<dbReference type="PRINTS" id="PR00922">
    <property type="entry name" value="DADACBPTASE3"/>
</dbReference>
<keyword evidence="2 4" id="KW-0378">Hydrolase</keyword>
<keyword evidence="4" id="KW-0121">Carboxypeptidase</keyword>
<reference evidence="4" key="1">
    <citation type="submission" date="2024-05" db="EMBL/GenBank/DDBJ databases">
        <authorList>
            <person name="Kim S."/>
            <person name="Heo J."/>
            <person name="Choi H."/>
            <person name="Choi Y."/>
            <person name="Kwon S.-W."/>
            <person name="Kim Y."/>
        </authorList>
    </citation>
    <scope>NUCLEOTIDE SEQUENCE</scope>
    <source>
        <strain evidence="4">KACC 23699</strain>
    </source>
</reference>
<feature type="compositionally biased region" description="Low complexity" evidence="3">
    <location>
        <begin position="38"/>
        <end position="63"/>
    </location>
</feature>
<feature type="region of interest" description="Disordered" evidence="3">
    <location>
        <begin position="38"/>
        <end position="77"/>
    </location>
</feature>
<organism evidence="4">
    <name type="scientific">Pedococcus sp. KACC 23699</name>
    <dbReference type="NCBI Taxonomy" id="3149228"/>
    <lineage>
        <taxon>Bacteria</taxon>
        <taxon>Bacillati</taxon>
        <taxon>Actinomycetota</taxon>
        <taxon>Actinomycetes</taxon>
        <taxon>Micrococcales</taxon>
        <taxon>Intrasporangiaceae</taxon>
        <taxon>Pedococcus</taxon>
    </lineage>
</organism>
<dbReference type="PANTHER" id="PTHR30023:SF0">
    <property type="entry name" value="PENICILLIN-SENSITIVE CARBOXYPEPTIDASE A"/>
    <property type="match status" value="1"/>
</dbReference>
<dbReference type="InterPro" id="IPR012338">
    <property type="entry name" value="Beta-lactam/transpept-like"/>
</dbReference>
<accession>A0AAU7JNX8</accession>
<dbReference type="InterPro" id="IPR000667">
    <property type="entry name" value="Peptidase_S13"/>
</dbReference>
<dbReference type="GO" id="GO:0009002">
    <property type="term" value="F:serine-type D-Ala-D-Ala carboxypeptidase activity"/>
    <property type="evidence" value="ECO:0007669"/>
    <property type="project" value="UniProtKB-EC"/>
</dbReference>
<dbReference type="PANTHER" id="PTHR30023">
    <property type="entry name" value="D-ALANYL-D-ALANINE CARBOXYPEPTIDASE"/>
    <property type="match status" value="1"/>
</dbReference>
<evidence type="ECO:0000313" key="4">
    <source>
        <dbReference type="EMBL" id="XBO42067.1"/>
    </source>
</evidence>
<keyword evidence="4" id="KW-0645">Protease</keyword>
<dbReference type="RefSeq" id="WP_406829471.1">
    <property type="nucleotide sequence ID" value="NZ_CP157483.1"/>
</dbReference>
<dbReference type="NCBIfam" id="TIGR00666">
    <property type="entry name" value="PBP4"/>
    <property type="match status" value="1"/>
</dbReference>
<evidence type="ECO:0000256" key="2">
    <source>
        <dbReference type="ARBA" id="ARBA00022801"/>
    </source>
</evidence>
<evidence type="ECO:0000256" key="1">
    <source>
        <dbReference type="ARBA" id="ARBA00006096"/>
    </source>
</evidence>
<dbReference type="GO" id="GO:0006508">
    <property type="term" value="P:proteolysis"/>
    <property type="evidence" value="ECO:0007669"/>
    <property type="project" value="InterPro"/>
</dbReference>
<gene>
    <name evidence="4" type="primary">dacB</name>
    <name evidence="4" type="ORF">ABEG17_10730</name>
</gene>
<evidence type="ECO:0000256" key="3">
    <source>
        <dbReference type="SAM" id="MobiDB-lite"/>
    </source>
</evidence>
<name>A0AAU7JNX8_9MICO</name>
<dbReference type="EMBL" id="CP157483">
    <property type="protein sequence ID" value="XBO42067.1"/>
    <property type="molecule type" value="Genomic_DNA"/>
</dbReference>
<dbReference type="EC" id="3.4.16.4" evidence="4"/>
<dbReference type="SUPFAM" id="SSF56601">
    <property type="entry name" value="beta-lactamase/transpeptidase-like"/>
    <property type="match status" value="1"/>
</dbReference>
<dbReference type="GO" id="GO:0000270">
    <property type="term" value="P:peptidoglycan metabolic process"/>
    <property type="evidence" value="ECO:0007669"/>
    <property type="project" value="TreeGrafter"/>
</dbReference>
<sequence length="504" mass="49922">MRRVLAAVVALLVLVLGYGALDVYDVVPGILTRDGAHPPTSATATSPTASPNAASAGPTSGSTTGPGKGTAAGAAASPMTVPTVDAAAQPLQPASAGAPIPDPAALTGRLRTARTDPALGPVPGYLVRDAFTGQVLLQKAPDVVRTPASTLKLLTALAIGTTLDPRATLPTKVVQGSSASAIVLVAGGDTMLATGKGHPTAVEGRAGLGDLAAQVATALQSSGTSTVSLRLDTSYARGARWAPTWSQADVTAGYTGGVSMLGLAGQRAVPFHPAPRDPEAATAAAFVAALKAQGITAKLAPEKTWTRPVAAGSPLLGTVESAPIGDVLALALDQSDNALTEGLARQATVKAGGAATFPAAVAFVKKAVTAKGVDLTGAVMKDTSGLSSGQKVSPRMLSDVLQLGADGSVPAMQDTISRLPVAGLTGTLAERFTTTTTHPAAGIARAKTGTLTGTSTMAGTVIDADGRVLSFVVQADHVPPGVGTLAARAALDRFVAALATCGCR</sequence>
<protein>
    <submittedName>
        <fullName evidence="4">D-alanyl-D-alanine carboxypeptidase/D-alanyl-D-alanine-endopeptidase</fullName>
        <ecNumber evidence="4">3.4.16.4</ecNumber>
    </submittedName>
</protein>